<protein>
    <submittedName>
        <fullName evidence="2">Arylsulfotransferase ASST</fullName>
    </submittedName>
</protein>
<evidence type="ECO:0000313" key="3">
    <source>
        <dbReference type="Proteomes" id="UP000295468"/>
    </source>
</evidence>
<organism evidence="2 3">
    <name type="scientific">Zeaxanthinibacter enoshimensis</name>
    <dbReference type="NCBI Taxonomy" id="392009"/>
    <lineage>
        <taxon>Bacteria</taxon>
        <taxon>Pseudomonadati</taxon>
        <taxon>Bacteroidota</taxon>
        <taxon>Flavobacteriia</taxon>
        <taxon>Flavobacteriales</taxon>
        <taxon>Flavobacteriaceae</taxon>
        <taxon>Zeaxanthinibacter</taxon>
    </lineage>
</organism>
<gene>
    <name evidence="2" type="ORF">CLV82_2433</name>
</gene>
<keyword evidence="3" id="KW-1185">Reference proteome</keyword>
<sequence length="444" mass="49504">MKASKLTILIILSISCVFLLSCEKDDAVVKEEIAVPEEPVLEEEEEEEEEQGEDDSPESPVTFFYPDLVMDHYILINNAASNEVYLINKQGERVFDWSLSNNIGNDVYLLPDGRLLASLEADDVKMALGGQGGKLQFVAADGTIEWNFDYSSEEAELHHDAELLPNGNVIAMVWEKVPQLDAEEAGSGHGMDIFVEGIIEVNPETNEIVWEWHSMDHLVQDQNPDKQNFGSVAENPNKIDLNYVTHEKGDIMHANGISYDPVNDLIFLSVNFYSEVWVIDHSTTTEEAAGSNGGNFNKGGDLVYRFGNPEAYQNPAGTRLFNNNHYPNLLTGDDSGKMLIFSNGISQSTVYELELPATYDLVQGIDNEPVVSWSFTDPELYSPKVSGAVPLPNGNVLITEGDFGLWEVTRDGKVVWQYQSPGFYWRAYHYDKDSPEINALGLSE</sequence>
<dbReference type="InterPro" id="IPR010262">
    <property type="entry name" value="Arylsulfotransferase_bact"/>
</dbReference>
<feature type="region of interest" description="Disordered" evidence="1">
    <location>
        <begin position="34"/>
        <end position="60"/>
    </location>
</feature>
<dbReference type="PROSITE" id="PS51257">
    <property type="entry name" value="PROKAR_LIPOPROTEIN"/>
    <property type="match status" value="1"/>
</dbReference>
<dbReference type="AlphaFoldDB" id="A0A4V3D3B5"/>
<reference evidence="2 3" key="1">
    <citation type="submission" date="2019-03" db="EMBL/GenBank/DDBJ databases">
        <title>Genomic Encyclopedia of Archaeal and Bacterial Type Strains, Phase II (KMG-II): from individual species to whole genera.</title>
        <authorList>
            <person name="Goeker M."/>
        </authorList>
    </citation>
    <scope>NUCLEOTIDE SEQUENCE [LARGE SCALE GENOMIC DNA]</scope>
    <source>
        <strain evidence="2 3">DSM 18435</strain>
    </source>
</reference>
<evidence type="ECO:0000256" key="1">
    <source>
        <dbReference type="SAM" id="MobiDB-lite"/>
    </source>
</evidence>
<dbReference type="InterPro" id="IPR011047">
    <property type="entry name" value="Quinoprotein_ADH-like_sf"/>
</dbReference>
<dbReference type="EMBL" id="SNYI01000003">
    <property type="protein sequence ID" value="TDQ28984.1"/>
    <property type="molecule type" value="Genomic_DNA"/>
</dbReference>
<dbReference type="OrthoDB" id="264813at2"/>
<comment type="caution">
    <text evidence="2">The sequence shown here is derived from an EMBL/GenBank/DDBJ whole genome shotgun (WGS) entry which is preliminary data.</text>
</comment>
<accession>A0A4V3D3B5</accession>
<dbReference type="RefSeq" id="WP_133644588.1">
    <property type="nucleotide sequence ID" value="NZ_SNYI01000003.1"/>
</dbReference>
<dbReference type="PANTHER" id="PTHR35340">
    <property type="entry name" value="PQQ ENZYME REPEAT PROTEIN-RELATED"/>
    <property type="match status" value="1"/>
</dbReference>
<dbReference type="PANTHER" id="PTHR35340:SF5">
    <property type="entry name" value="ASST-DOMAIN-CONTAINING PROTEIN"/>
    <property type="match status" value="1"/>
</dbReference>
<dbReference type="SUPFAM" id="SSF50998">
    <property type="entry name" value="Quinoprotein alcohol dehydrogenase-like"/>
    <property type="match status" value="1"/>
</dbReference>
<dbReference type="Proteomes" id="UP000295468">
    <property type="component" value="Unassembled WGS sequence"/>
</dbReference>
<feature type="compositionally biased region" description="Acidic residues" evidence="1">
    <location>
        <begin position="39"/>
        <end position="57"/>
    </location>
</feature>
<proteinExistence type="predicted"/>
<dbReference type="Pfam" id="PF05935">
    <property type="entry name" value="Arylsulfotrans"/>
    <property type="match status" value="1"/>
</dbReference>
<keyword evidence="2" id="KW-0808">Transferase</keyword>
<dbReference type="GO" id="GO:0004062">
    <property type="term" value="F:aryl sulfotransferase activity"/>
    <property type="evidence" value="ECO:0007669"/>
    <property type="project" value="InterPro"/>
</dbReference>
<evidence type="ECO:0000313" key="2">
    <source>
        <dbReference type="EMBL" id="TDQ28984.1"/>
    </source>
</evidence>
<name>A0A4V3D3B5_9FLAO</name>
<dbReference type="InterPro" id="IPR053143">
    <property type="entry name" value="Arylsulfate_ST"/>
</dbReference>